<evidence type="ECO:0000256" key="1">
    <source>
        <dbReference type="ARBA" id="ARBA00022553"/>
    </source>
</evidence>
<dbReference type="GO" id="GO:0032993">
    <property type="term" value="C:protein-DNA complex"/>
    <property type="evidence" value="ECO:0007669"/>
    <property type="project" value="TreeGrafter"/>
</dbReference>
<keyword evidence="1 6" id="KW-0597">Phosphoprotein</keyword>
<dbReference type="FunFam" id="3.40.50.2300:FF:000001">
    <property type="entry name" value="DNA-binding response regulator PhoB"/>
    <property type="match status" value="1"/>
</dbReference>
<dbReference type="Proteomes" id="UP001238163">
    <property type="component" value="Unassembled WGS sequence"/>
</dbReference>
<dbReference type="SMART" id="SM00448">
    <property type="entry name" value="REC"/>
    <property type="match status" value="1"/>
</dbReference>
<dbReference type="SMART" id="SM00862">
    <property type="entry name" value="Trans_reg_C"/>
    <property type="match status" value="1"/>
</dbReference>
<dbReference type="RefSeq" id="WP_307264895.1">
    <property type="nucleotide sequence ID" value="NZ_JAUSVL010000001.1"/>
</dbReference>
<dbReference type="EMBL" id="JAUSVL010000001">
    <property type="protein sequence ID" value="MDQ0291708.1"/>
    <property type="molecule type" value="Genomic_DNA"/>
</dbReference>
<dbReference type="Gene3D" id="3.40.50.2300">
    <property type="match status" value="1"/>
</dbReference>
<evidence type="ECO:0000256" key="6">
    <source>
        <dbReference type="PROSITE-ProRule" id="PRU00169"/>
    </source>
</evidence>
<dbReference type="Pfam" id="PF00072">
    <property type="entry name" value="Response_reg"/>
    <property type="match status" value="1"/>
</dbReference>
<feature type="DNA-binding region" description="OmpR/PhoB-type" evidence="7">
    <location>
        <begin position="131"/>
        <end position="227"/>
    </location>
</feature>
<dbReference type="GO" id="GO:0005829">
    <property type="term" value="C:cytosol"/>
    <property type="evidence" value="ECO:0007669"/>
    <property type="project" value="TreeGrafter"/>
</dbReference>
<organism evidence="10 11">
    <name type="scientific">Oligosphaera ethanolica</name>
    <dbReference type="NCBI Taxonomy" id="760260"/>
    <lineage>
        <taxon>Bacteria</taxon>
        <taxon>Pseudomonadati</taxon>
        <taxon>Lentisphaerota</taxon>
        <taxon>Oligosphaeria</taxon>
        <taxon>Oligosphaerales</taxon>
        <taxon>Oligosphaeraceae</taxon>
        <taxon>Oligosphaera</taxon>
    </lineage>
</organism>
<dbReference type="PANTHER" id="PTHR48111">
    <property type="entry name" value="REGULATOR OF RPOS"/>
    <property type="match status" value="1"/>
</dbReference>
<dbReference type="AlphaFoldDB" id="A0AAE3VJQ1"/>
<comment type="caution">
    <text evidence="10">The sequence shown here is derived from an EMBL/GenBank/DDBJ whole genome shotgun (WGS) entry which is preliminary data.</text>
</comment>
<keyword evidence="3" id="KW-0805">Transcription regulation</keyword>
<proteinExistence type="predicted"/>
<evidence type="ECO:0000259" key="8">
    <source>
        <dbReference type="PROSITE" id="PS50110"/>
    </source>
</evidence>
<evidence type="ECO:0000259" key="9">
    <source>
        <dbReference type="PROSITE" id="PS51755"/>
    </source>
</evidence>
<dbReference type="InterPro" id="IPR011006">
    <property type="entry name" value="CheY-like_superfamily"/>
</dbReference>
<dbReference type="SUPFAM" id="SSF52172">
    <property type="entry name" value="CheY-like"/>
    <property type="match status" value="1"/>
</dbReference>
<accession>A0AAE3VJQ1</accession>
<dbReference type="InterPro" id="IPR001867">
    <property type="entry name" value="OmpR/PhoB-type_DNA-bd"/>
</dbReference>
<dbReference type="CDD" id="cd00383">
    <property type="entry name" value="trans_reg_C"/>
    <property type="match status" value="1"/>
</dbReference>
<keyword evidence="2" id="KW-0902">Two-component regulatory system</keyword>
<dbReference type="InterPro" id="IPR016032">
    <property type="entry name" value="Sig_transdc_resp-reg_C-effctor"/>
</dbReference>
<evidence type="ECO:0000256" key="3">
    <source>
        <dbReference type="ARBA" id="ARBA00023015"/>
    </source>
</evidence>
<dbReference type="GO" id="GO:0000156">
    <property type="term" value="F:phosphorelay response regulator activity"/>
    <property type="evidence" value="ECO:0007669"/>
    <property type="project" value="TreeGrafter"/>
</dbReference>
<dbReference type="Pfam" id="PF00486">
    <property type="entry name" value="Trans_reg_C"/>
    <property type="match status" value="1"/>
</dbReference>
<dbReference type="Gene3D" id="6.10.250.690">
    <property type="match status" value="1"/>
</dbReference>
<dbReference type="InterPro" id="IPR039420">
    <property type="entry name" value="WalR-like"/>
</dbReference>
<keyword evidence="11" id="KW-1185">Reference proteome</keyword>
<feature type="domain" description="OmpR/PhoB-type" evidence="9">
    <location>
        <begin position="131"/>
        <end position="227"/>
    </location>
</feature>
<dbReference type="InterPro" id="IPR036388">
    <property type="entry name" value="WH-like_DNA-bd_sf"/>
</dbReference>
<protein>
    <submittedName>
        <fullName evidence="10">Two-component system phosphate regulon response regulator PhoB</fullName>
    </submittedName>
</protein>
<dbReference type="Gene3D" id="1.10.10.10">
    <property type="entry name" value="Winged helix-like DNA-binding domain superfamily/Winged helix DNA-binding domain"/>
    <property type="match status" value="1"/>
</dbReference>
<keyword evidence="5" id="KW-0804">Transcription</keyword>
<evidence type="ECO:0000313" key="11">
    <source>
        <dbReference type="Proteomes" id="UP001238163"/>
    </source>
</evidence>
<evidence type="ECO:0000256" key="5">
    <source>
        <dbReference type="ARBA" id="ARBA00023163"/>
    </source>
</evidence>
<evidence type="ECO:0000313" key="10">
    <source>
        <dbReference type="EMBL" id="MDQ0291708.1"/>
    </source>
</evidence>
<dbReference type="InterPro" id="IPR001789">
    <property type="entry name" value="Sig_transdc_resp-reg_receiver"/>
</dbReference>
<name>A0AAE3VJQ1_9BACT</name>
<evidence type="ECO:0000256" key="4">
    <source>
        <dbReference type="ARBA" id="ARBA00023125"/>
    </source>
</evidence>
<gene>
    <name evidence="10" type="ORF">J3R75_003815</name>
</gene>
<dbReference type="GO" id="GO:0006355">
    <property type="term" value="P:regulation of DNA-templated transcription"/>
    <property type="evidence" value="ECO:0007669"/>
    <property type="project" value="InterPro"/>
</dbReference>
<dbReference type="PROSITE" id="PS50110">
    <property type="entry name" value="RESPONSE_REGULATORY"/>
    <property type="match status" value="1"/>
</dbReference>
<evidence type="ECO:0000256" key="2">
    <source>
        <dbReference type="ARBA" id="ARBA00023012"/>
    </source>
</evidence>
<evidence type="ECO:0000256" key="7">
    <source>
        <dbReference type="PROSITE-ProRule" id="PRU01091"/>
    </source>
</evidence>
<dbReference type="GO" id="GO:0000976">
    <property type="term" value="F:transcription cis-regulatory region binding"/>
    <property type="evidence" value="ECO:0007669"/>
    <property type="project" value="TreeGrafter"/>
</dbReference>
<feature type="modified residue" description="4-aspartylphosphate" evidence="6">
    <location>
        <position position="55"/>
    </location>
</feature>
<keyword evidence="4 7" id="KW-0238">DNA-binding</keyword>
<reference evidence="10" key="1">
    <citation type="submission" date="2023-07" db="EMBL/GenBank/DDBJ databases">
        <title>Genomic Encyclopedia of Type Strains, Phase IV (KMG-IV): sequencing the most valuable type-strain genomes for metagenomic binning, comparative biology and taxonomic classification.</title>
        <authorList>
            <person name="Goeker M."/>
        </authorList>
    </citation>
    <scope>NUCLEOTIDE SEQUENCE</scope>
    <source>
        <strain evidence="10">DSM 24202</strain>
    </source>
</reference>
<feature type="domain" description="Response regulatory" evidence="8">
    <location>
        <begin position="5"/>
        <end position="122"/>
    </location>
</feature>
<dbReference type="PROSITE" id="PS51755">
    <property type="entry name" value="OMPR_PHOB"/>
    <property type="match status" value="1"/>
</dbReference>
<dbReference type="PANTHER" id="PTHR48111:SF4">
    <property type="entry name" value="DNA-BINDING DUAL TRANSCRIPTIONAL REGULATOR OMPR"/>
    <property type="match status" value="1"/>
</dbReference>
<dbReference type="SUPFAM" id="SSF46894">
    <property type="entry name" value="C-terminal effector domain of the bipartite response regulators"/>
    <property type="match status" value="1"/>
</dbReference>
<sequence>MANERILVIEDEEAIRELVVLALESAGYHTVMSAANGEDGLKLAQVHLPDLVILDLMLPGIDGLDVCRQLKNNELTKAIPVIILSAKSDESDVVLGLELGAADYVTKPFSRKILVARVRAQLRQLSEQEDSSEKRHNGLVINDELHSAKLNGENLELTYSEFAIMKLFAAHPGRVFTRNQIINRVKGDGYPVTERAIDVQIVNLRRKLGEWGANIDTVRGVGYRLKSGI</sequence>